<feature type="region of interest" description="Disordered" evidence="1">
    <location>
        <begin position="239"/>
        <end position="282"/>
    </location>
</feature>
<dbReference type="SUPFAM" id="SSF48097">
    <property type="entry name" value="Regulator of G-protein signaling, RGS"/>
    <property type="match status" value="1"/>
</dbReference>
<sequence length="298" mass="34448">MISAELLQMVSTNVRGRISNFWRQAATAALRHQKQTELALEAANQQSSSSSPSPHLFNSEEVAARRTLATIFGRSWPKVQQVTCWQHSFKDLLEDKRKHKMLCYQEISRDVANSHIEQFASVVDGLLVFREFLRGEFSDENLEFWIACKEYKALTDECDQRTRAQEIYEDFIAYQSQREVNLDCETRMQTERRLPRAESDLFDASQKRIEALMEKDPYRRFLRSTIFLKLLEICEKEAASVQEDEPNPNSRSSTFSQNAESGIIYQNASSQSKRQPSRTSRSVDLGDLRIVVEKVTNS</sequence>
<evidence type="ECO:0000259" key="2">
    <source>
        <dbReference type="PROSITE" id="PS50132"/>
    </source>
</evidence>
<dbReference type="PRINTS" id="PR01301">
    <property type="entry name" value="RGSPROTEIN"/>
</dbReference>
<dbReference type="EMBL" id="UXSR01000069">
    <property type="protein sequence ID" value="VDD74720.1"/>
    <property type="molecule type" value="Genomic_DNA"/>
</dbReference>
<evidence type="ECO:0000313" key="4">
    <source>
        <dbReference type="Proteomes" id="UP000267029"/>
    </source>
</evidence>
<dbReference type="FunFam" id="1.10.167.10:FF:000001">
    <property type="entry name" value="Putative regulator of g-protein signaling 12"/>
    <property type="match status" value="1"/>
</dbReference>
<evidence type="ECO:0000256" key="1">
    <source>
        <dbReference type="SAM" id="MobiDB-lite"/>
    </source>
</evidence>
<dbReference type="Proteomes" id="UP000267029">
    <property type="component" value="Unassembled WGS sequence"/>
</dbReference>
<dbReference type="InterPro" id="IPR036305">
    <property type="entry name" value="RGS_sf"/>
</dbReference>
<protein>
    <recommendedName>
        <fullName evidence="2">RGS domain-containing protein</fullName>
    </recommendedName>
</protein>
<dbReference type="OrthoDB" id="196547at2759"/>
<gene>
    <name evidence="3" type="ORF">MCOS_LOCUS723</name>
</gene>
<dbReference type="Pfam" id="PF00615">
    <property type="entry name" value="RGS"/>
    <property type="match status" value="1"/>
</dbReference>
<organism evidence="3 4">
    <name type="scientific">Mesocestoides corti</name>
    <name type="common">Flatworm</name>
    <dbReference type="NCBI Taxonomy" id="53468"/>
    <lineage>
        <taxon>Eukaryota</taxon>
        <taxon>Metazoa</taxon>
        <taxon>Spiralia</taxon>
        <taxon>Lophotrochozoa</taxon>
        <taxon>Platyhelminthes</taxon>
        <taxon>Cestoda</taxon>
        <taxon>Eucestoda</taxon>
        <taxon>Cyclophyllidea</taxon>
        <taxon>Mesocestoididae</taxon>
        <taxon>Mesocestoides</taxon>
    </lineage>
</organism>
<dbReference type="AlphaFoldDB" id="A0A0R3U2L3"/>
<proteinExistence type="predicted"/>
<keyword evidence="4" id="KW-1185">Reference proteome</keyword>
<feature type="compositionally biased region" description="Polar residues" evidence="1">
    <location>
        <begin position="247"/>
        <end position="282"/>
    </location>
</feature>
<dbReference type="Gene3D" id="1.10.167.10">
    <property type="entry name" value="Regulator of G-protein Signalling 4, domain 2"/>
    <property type="match status" value="1"/>
</dbReference>
<dbReference type="PANTHER" id="PTHR10845">
    <property type="entry name" value="REGULATOR OF G PROTEIN SIGNALING"/>
    <property type="match status" value="1"/>
</dbReference>
<reference evidence="3 4" key="1">
    <citation type="submission" date="2018-10" db="EMBL/GenBank/DDBJ databases">
        <authorList>
            <consortium name="Pathogen Informatics"/>
        </authorList>
    </citation>
    <scope>NUCLEOTIDE SEQUENCE [LARGE SCALE GENOMIC DNA]</scope>
</reference>
<dbReference type="PROSITE" id="PS50132">
    <property type="entry name" value="RGS"/>
    <property type="match status" value="1"/>
</dbReference>
<dbReference type="SMART" id="SM00315">
    <property type="entry name" value="RGS"/>
    <property type="match status" value="1"/>
</dbReference>
<dbReference type="InterPro" id="IPR016137">
    <property type="entry name" value="RGS"/>
</dbReference>
<dbReference type="STRING" id="53468.A0A0R3U2L3"/>
<feature type="domain" description="RGS" evidence="2">
    <location>
        <begin position="125"/>
        <end position="231"/>
    </location>
</feature>
<accession>A0A0R3U2L3</accession>
<evidence type="ECO:0000313" key="3">
    <source>
        <dbReference type="EMBL" id="VDD74720.1"/>
    </source>
</evidence>
<dbReference type="InterPro" id="IPR044926">
    <property type="entry name" value="RGS_subdomain_2"/>
</dbReference>
<name>A0A0R3U2L3_MESCO</name>
<dbReference type="PANTHER" id="PTHR10845:SF259">
    <property type="entry name" value="RGS DOMAIN-CONTAINING PROTEIN-RELATED"/>
    <property type="match status" value="1"/>
</dbReference>